<dbReference type="WBParaSite" id="PSAMB.scaffold16285size1364.g36873.t1">
    <property type="protein sequence ID" value="PSAMB.scaffold16285size1364.g36873.t1"/>
    <property type="gene ID" value="PSAMB.scaffold16285size1364.g36873"/>
</dbReference>
<evidence type="ECO:0000313" key="3">
    <source>
        <dbReference type="WBParaSite" id="PSAMB.scaffold16285size1364.g36873.t1"/>
    </source>
</evidence>
<dbReference type="InterPro" id="IPR013783">
    <property type="entry name" value="Ig-like_fold"/>
</dbReference>
<reference evidence="3" key="1">
    <citation type="submission" date="2022-11" db="UniProtKB">
        <authorList>
            <consortium name="WormBaseParasite"/>
        </authorList>
    </citation>
    <scope>IDENTIFICATION</scope>
</reference>
<accession>A0A914V7Q2</accession>
<feature type="domain" description="Fibronectin type-III" evidence="1">
    <location>
        <begin position="1"/>
        <end position="91"/>
    </location>
</feature>
<dbReference type="Gene3D" id="2.60.40.10">
    <property type="entry name" value="Immunoglobulins"/>
    <property type="match status" value="2"/>
</dbReference>
<dbReference type="PROSITE" id="PS50853">
    <property type="entry name" value="FN3"/>
    <property type="match status" value="1"/>
</dbReference>
<name>A0A914V7Q2_9BILA</name>
<dbReference type="Pfam" id="PF00041">
    <property type="entry name" value="fn3"/>
    <property type="match status" value="1"/>
</dbReference>
<proteinExistence type="predicted"/>
<dbReference type="Proteomes" id="UP000887566">
    <property type="component" value="Unplaced"/>
</dbReference>
<evidence type="ECO:0000313" key="2">
    <source>
        <dbReference type="Proteomes" id="UP000887566"/>
    </source>
</evidence>
<evidence type="ECO:0000259" key="1">
    <source>
        <dbReference type="PROSITE" id="PS50853"/>
    </source>
</evidence>
<dbReference type="InterPro" id="IPR036116">
    <property type="entry name" value="FN3_sf"/>
</dbReference>
<keyword evidence="2" id="KW-1185">Reference proteome</keyword>
<protein>
    <submittedName>
        <fullName evidence="3">Fibronectin type-III domain-containing protein</fullName>
    </submittedName>
</protein>
<sequence length="131" mass="14208">ANVLSSTEVELTWSDPDVSDNALGNGDRSYIVQYASHPNPSGDFNTVDCDQRRARIYGLQPDTQYEFAVKTISGAKESAWSLHELVRTMSAAPSTAPYGFRLVSEGPARVKIAWKSPKETNGALTGMAISL</sequence>
<dbReference type="AlphaFoldDB" id="A0A914V7Q2"/>
<dbReference type="PANTHER" id="PTHR23197">
    <property type="entry name" value="TARSH-RELATED FIBRONECTIN DOMAIN-CONTAINING"/>
    <property type="match status" value="1"/>
</dbReference>
<dbReference type="PANTHER" id="PTHR23197:SF11">
    <property type="entry name" value="RE03558P"/>
    <property type="match status" value="1"/>
</dbReference>
<organism evidence="2 3">
    <name type="scientific">Plectus sambesii</name>
    <dbReference type="NCBI Taxonomy" id="2011161"/>
    <lineage>
        <taxon>Eukaryota</taxon>
        <taxon>Metazoa</taxon>
        <taxon>Ecdysozoa</taxon>
        <taxon>Nematoda</taxon>
        <taxon>Chromadorea</taxon>
        <taxon>Plectida</taxon>
        <taxon>Plectina</taxon>
        <taxon>Plectoidea</taxon>
        <taxon>Plectidae</taxon>
        <taxon>Plectus</taxon>
    </lineage>
</organism>
<dbReference type="InterPro" id="IPR003961">
    <property type="entry name" value="FN3_dom"/>
</dbReference>
<dbReference type="CDD" id="cd00063">
    <property type="entry name" value="FN3"/>
    <property type="match status" value="1"/>
</dbReference>
<dbReference type="SUPFAM" id="SSF49265">
    <property type="entry name" value="Fibronectin type III"/>
    <property type="match status" value="1"/>
</dbReference>